<evidence type="ECO:0000313" key="3">
    <source>
        <dbReference type="Proteomes" id="UP000287033"/>
    </source>
</evidence>
<dbReference type="EMBL" id="BEZZ01100988">
    <property type="protein sequence ID" value="GCC43596.1"/>
    <property type="molecule type" value="Genomic_DNA"/>
</dbReference>
<protein>
    <submittedName>
        <fullName evidence="2">Uncharacterized protein</fullName>
    </submittedName>
</protein>
<dbReference type="Proteomes" id="UP000287033">
    <property type="component" value="Unassembled WGS sequence"/>
</dbReference>
<feature type="region of interest" description="Disordered" evidence="1">
    <location>
        <begin position="1"/>
        <end position="137"/>
    </location>
</feature>
<feature type="non-terminal residue" evidence="2">
    <location>
        <position position="137"/>
    </location>
</feature>
<name>A0A401TLS8_CHIPU</name>
<evidence type="ECO:0000313" key="2">
    <source>
        <dbReference type="EMBL" id="GCC43596.1"/>
    </source>
</evidence>
<dbReference type="AlphaFoldDB" id="A0A401TLS8"/>
<feature type="compositionally biased region" description="Polar residues" evidence="1">
    <location>
        <begin position="91"/>
        <end position="100"/>
    </location>
</feature>
<proteinExistence type="predicted"/>
<gene>
    <name evidence="2" type="ORF">chiPu_0027333</name>
</gene>
<sequence>MMSAHAQQKPIPPPARPGLGQGVPGQTLLVPPMSKPQGVLPGRAPGPKVASVQASGLAQASGLPQASGPAQASGLPQASGPAQASGPGPVQHSTASTQTPALGLDPVPQTPGEPGQPQLQASSGPHNVGLPPQLPLP</sequence>
<keyword evidence="3" id="KW-1185">Reference proteome</keyword>
<evidence type="ECO:0000256" key="1">
    <source>
        <dbReference type="SAM" id="MobiDB-lite"/>
    </source>
</evidence>
<comment type="caution">
    <text evidence="2">The sequence shown here is derived from an EMBL/GenBank/DDBJ whole genome shotgun (WGS) entry which is preliminary data.</text>
</comment>
<feature type="compositionally biased region" description="Polar residues" evidence="1">
    <location>
        <begin position="52"/>
        <end position="82"/>
    </location>
</feature>
<organism evidence="2 3">
    <name type="scientific">Chiloscyllium punctatum</name>
    <name type="common">Brownbanded bambooshark</name>
    <name type="synonym">Hemiscyllium punctatum</name>
    <dbReference type="NCBI Taxonomy" id="137246"/>
    <lineage>
        <taxon>Eukaryota</taxon>
        <taxon>Metazoa</taxon>
        <taxon>Chordata</taxon>
        <taxon>Craniata</taxon>
        <taxon>Vertebrata</taxon>
        <taxon>Chondrichthyes</taxon>
        <taxon>Elasmobranchii</taxon>
        <taxon>Galeomorphii</taxon>
        <taxon>Galeoidea</taxon>
        <taxon>Orectolobiformes</taxon>
        <taxon>Hemiscylliidae</taxon>
        <taxon>Chiloscyllium</taxon>
    </lineage>
</organism>
<accession>A0A401TLS8</accession>
<reference evidence="2 3" key="1">
    <citation type="journal article" date="2018" name="Nat. Ecol. Evol.">
        <title>Shark genomes provide insights into elasmobranch evolution and the origin of vertebrates.</title>
        <authorList>
            <person name="Hara Y"/>
            <person name="Yamaguchi K"/>
            <person name="Onimaru K"/>
            <person name="Kadota M"/>
            <person name="Koyanagi M"/>
            <person name="Keeley SD"/>
            <person name="Tatsumi K"/>
            <person name="Tanaka K"/>
            <person name="Motone F"/>
            <person name="Kageyama Y"/>
            <person name="Nozu R"/>
            <person name="Adachi N"/>
            <person name="Nishimura O"/>
            <person name="Nakagawa R"/>
            <person name="Tanegashima C"/>
            <person name="Kiyatake I"/>
            <person name="Matsumoto R"/>
            <person name="Murakumo K"/>
            <person name="Nishida K"/>
            <person name="Terakita A"/>
            <person name="Kuratani S"/>
            <person name="Sato K"/>
            <person name="Hyodo S Kuraku.S."/>
        </authorList>
    </citation>
    <scope>NUCLEOTIDE SEQUENCE [LARGE SCALE GENOMIC DNA]</scope>
</reference>